<keyword evidence="4" id="KW-1185">Reference proteome</keyword>
<evidence type="ECO:0000256" key="1">
    <source>
        <dbReference type="SAM" id="MobiDB-lite"/>
    </source>
</evidence>
<gene>
    <name evidence="3" type="ORF">CANVERA_P1984</name>
</gene>
<accession>A0A9W4TVQ2</accession>
<feature type="signal peptide" evidence="2">
    <location>
        <begin position="1"/>
        <end position="23"/>
    </location>
</feature>
<proteinExistence type="predicted"/>
<evidence type="ECO:0008006" key="5">
    <source>
        <dbReference type="Google" id="ProtNLM"/>
    </source>
</evidence>
<feature type="chain" id="PRO_5040927263" description="DUF3445 domain-containing protein" evidence="2">
    <location>
        <begin position="24"/>
        <end position="432"/>
    </location>
</feature>
<comment type="caution">
    <text evidence="3">The sequence shown here is derived from an EMBL/GenBank/DDBJ whole genome shotgun (WGS) entry which is preliminary data.</text>
</comment>
<feature type="compositionally biased region" description="Basic and acidic residues" evidence="1">
    <location>
        <begin position="423"/>
        <end position="432"/>
    </location>
</feature>
<keyword evidence="2" id="KW-0732">Signal</keyword>
<dbReference type="OrthoDB" id="5043642at2759"/>
<name>A0A9W4TVQ2_9ASCO</name>
<dbReference type="Proteomes" id="UP001152885">
    <property type="component" value="Unassembled WGS sequence"/>
</dbReference>
<evidence type="ECO:0000313" key="3">
    <source>
        <dbReference type="EMBL" id="CAI5757470.1"/>
    </source>
</evidence>
<dbReference type="InterPro" id="IPR021848">
    <property type="entry name" value="HODM_asu-like"/>
</dbReference>
<protein>
    <recommendedName>
        <fullName evidence="5">DUF3445 domain-containing protein</fullName>
    </recommendedName>
</protein>
<feature type="region of interest" description="Disordered" evidence="1">
    <location>
        <begin position="411"/>
        <end position="432"/>
    </location>
</feature>
<evidence type="ECO:0000256" key="2">
    <source>
        <dbReference type="SAM" id="SignalP"/>
    </source>
</evidence>
<organism evidence="3 4">
    <name type="scientific">Candida verbasci</name>
    <dbReference type="NCBI Taxonomy" id="1227364"/>
    <lineage>
        <taxon>Eukaryota</taxon>
        <taxon>Fungi</taxon>
        <taxon>Dikarya</taxon>
        <taxon>Ascomycota</taxon>
        <taxon>Saccharomycotina</taxon>
        <taxon>Pichiomycetes</taxon>
        <taxon>Debaryomycetaceae</taxon>
        <taxon>Candida/Lodderomyces clade</taxon>
        <taxon>Candida</taxon>
    </lineage>
</organism>
<evidence type="ECO:0000313" key="4">
    <source>
        <dbReference type="Proteomes" id="UP001152885"/>
    </source>
</evidence>
<reference evidence="3" key="1">
    <citation type="submission" date="2022-12" db="EMBL/GenBank/DDBJ databases">
        <authorList>
            <person name="Brejova B."/>
        </authorList>
    </citation>
    <scope>NUCLEOTIDE SEQUENCE</scope>
</reference>
<dbReference type="EMBL" id="CANTUO010000001">
    <property type="protein sequence ID" value="CAI5757470.1"/>
    <property type="molecule type" value="Genomic_DNA"/>
</dbReference>
<dbReference type="Pfam" id="PF11927">
    <property type="entry name" value="HODM_asu-like"/>
    <property type="match status" value="1"/>
</dbReference>
<sequence>MLEAGFLVLFIGALLLSHKQIKSVILPQNFISKPKNSLKTKENDESESISKPSPLMITPEEVANYDDRPWRPFRWPYHQTMSIFKLDINHWLDMDKYYQHYINEKKRIRMKYGKQNFDWLPEGYDACFELMETVTQHMLNRYPLLFTLLKDGKGKVVKNEVTNEILDMSLPLKQHPLIYVSKMAKEDFYVVLKNPKDGLHYLVAAAVPFPGGSFGIDSKIGKHLDIIHEDVPYYKEKLQKSMERWFNKMNVNEPVERASWYITWDSHLKVNNIYQIAKFKPNLKLEMESTDPKDFNVRVERQTLRRLPKSQAIIFTNHPVFYSIEEMKDEPMIPSILKKILYEGPQDILKYKNFEFIRDHLSDYLDKLIKRQYELAIINEETPLKTQPNYPFAHWVKTDFDQLKGWNNPSDSYSKQHMKTHGFNKEKLANNE</sequence>
<dbReference type="AlphaFoldDB" id="A0A9W4TVQ2"/>